<evidence type="ECO:0000259" key="2">
    <source>
        <dbReference type="PROSITE" id="PS50887"/>
    </source>
</evidence>
<dbReference type="SUPFAM" id="SSF55073">
    <property type="entry name" value="Nucleotide cyclase"/>
    <property type="match status" value="1"/>
</dbReference>
<evidence type="ECO:0000313" key="3">
    <source>
        <dbReference type="EMBL" id="PWN03230.1"/>
    </source>
</evidence>
<organism evidence="3 4">
    <name type="scientific">Nocardioides silvaticus</name>
    <dbReference type="NCBI Taxonomy" id="2201891"/>
    <lineage>
        <taxon>Bacteria</taxon>
        <taxon>Bacillati</taxon>
        <taxon>Actinomycetota</taxon>
        <taxon>Actinomycetes</taxon>
        <taxon>Propionibacteriales</taxon>
        <taxon>Nocardioidaceae</taxon>
        <taxon>Nocardioides</taxon>
    </lineage>
</organism>
<dbReference type="PANTHER" id="PTHR45138">
    <property type="entry name" value="REGULATORY COMPONENTS OF SENSORY TRANSDUCTION SYSTEM"/>
    <property type="match status" value="1"/>
</dbReference>
<feature type="transmembrane region" description="Helical" evidence="1">
    <location>
        <begin position="26"/>
        <end position="46"/>
    </location>
</feature>
<dbReference type="InterPro" id="IPR043128">
    <property type="entry name" value="Rev_trsase/Diguanyl_cyclase"/>
</dbReference>
<keyword evidence="1" id="KW-0472">Membrane</keyword>
<dbReference type="GO" id="GO:0052621">
    <property type="term" value="F:diguanylate cyclase activity"/>
    <property type="evidence" value="ECO:0007669"/>
    <property type="project" value="TreeGrafter"/>
</dbReference>
<evidence type="ECO:0000256" key="1">
    <source>
        <dbReference type="SAM" id="Phobius"/>
    </source>
</evidence>
<dbReference type="NCBIfam" id="TIGR00254">
    <property type="entry name" value="GGDEF"/>
    <property type="match status" value="1"/>
</dbReference>
<dbReference type="Pfam" id="PF00990">
    <property type="entry name" value="GGDEF"/>
    <property type="match status" value="1"/>
</dbReference>
<protein>
    <submittedName>
        <fullName evidence="3">GGDEF domain-containing protein</fullName>
    </submittedName>
</protein>
<comment type="caution">
    <text evidence="3">The sequence shown here is derived from an EMBL/GenBank/DDBJ whole genome shotgun (WGS) entry which is preliminary data.</text>
</comment>
<dbReference type="GO" id="GO:0005886">
    <property type="term" value="C:plasma membrane"/>
    <property type="evidence" value="ECO:0007669"/>
    <property type="project" value="TreeGrafter"/>
</dbReference>
<dbReference type="GO" id="GO:1902201">
    <property type="term" value="P:negative regulation of bacterial-type flagellum-dependent cell motility"/>
    <property type="evidence" value="ECO:0007669"/>
    <property type="project" value="TreeGrafter"/>
</dbReference>
<keyword evidence="1" id="KW-1133">Transmembrane helix</keyword>
<dbReference type="InterPro" id="IPR029787">
    <property type="entry name" value="Nucleotide_cyclase"/>
</dbReference>
<proteinExistence type="predicted"/>
<sequence>MTFGVVGLCVVVLSYGVTYRTTRSAYSGWWCISLVLFFVSALLFLANDTDVQVVANPLGNTLAVLGAGCVWAAARSLRGRATTWWQLAIAPLVVLVASSLDDPADDIWAGGPFFLSGMAVMLGLSAYELATMLRAGLGQATARAQIRFTLWSLTLTSGMVALYYLLRAVVFVAVGPDDDLFRAAFGSQATTLITLVMLVVVTFSMSEMSHVEQTTDLHEQATHDDLTGVLNRSEFLRRAGAFVAHGSAAVVAADLDGFKALNDGHGHAAGDAALMRFAMVAREVVGDGGLVGRLGGDEFALLVPVASDARETVGRIRARYADGGADGPLPTISFGIAPLDAEVGVKDTIVRADVALYQAKAAGRDRVVVYDGAG</sequence>
<dbReference type="PROSITE" id="PS50887">
    <property type="entry name" value="GGDEF"/>
    <property type="match status" value="1"/>
</dbReference>
<keyword evidence="1" id="KW-0812">Transmembrane</keyword>
<feature type="domain" description="GGDEF" evidence="2">
    <location>
        <begin position="246"/>
        <end position="372"/>
    </location>
</feature>
<feature type="transmembrane region" description="Helical" evidence="1">
    <location>
        <begin position="107"/>
        <end position="127"/>
    </location>
</feature>
<dbReference type="CDD" id="cd01949">
    <property type="entry name" value="GGDEF"/>
    <property type="match status" value="1"/>
</dbReference>
<dbReference type="Gene3D" id="3.30.70.270">
    <property type="match status" value="1"/>
</dbReference>
<accession>A0A316TFP5</accession>
<dbReference type="InterPro" id="IPR000160">
    <property type="entry name" value="GGDEF_dom"/>
</dbReference>
<feature type="transmembrane region" description="Helical" evidence="1">
    <location>
        <begin position="53"/>
        <end position="74"/>
    </location>
</feature>
<dbReference type="PANTHER" id="PTHR45138:SF24">
    <property type="entry name" value="DIGUANYLATE CYCLASE DGCC-RELATED"/>
    <property type="match status" value="1"/>
</dbReference>
<dbReference type="InterPro" id="IPR050469">
    <property type="entry name" value="Diguanylate_Cyclase"/>
</dbReference>
<dbReference type="GO" id="GO:0043709">
    <property type="term" value="P:cell adhesion involved in single-species biofilm formation"/>
    <property type="evidence" value="ECO:0007669"/>
    <property type="project" value="TreeGrafter"/>
</dbReference>
<feature type="transmembrane region" description="Helical" evidence="1">
    <location>
        <begin position="148"/>
        <end position="174"/>
    </location>
</feature>
<dbReference type="AlphaFoldDB" id="A0A316TFP5"/>
<reference evidence="3 4" key="1">
    <citation type="submission" date="2018-05" db="EMBL/GenBank/DDBJ databases">
        <title>Nocardioides silvaticus genome.</title>
        <authorList>
            <person name="Li C."/>
            <person name="Wang G."/>
        </authorList>
    </citation>
    <scope>NUCLEOTIDE SEQUENCE [LARGE SCALE GENOMIC DNA]</scope>
    <source>
        <strain evidence="3 4">CCTCC AB 2018079</strain>
    </source>
</reference>
<feature type="transmembrane region" description="Helical" evidence="1">
    <location>
        <begin position="180"/>
        <end position="203"/>
    </location>
</feature>
<keyword evidence="4" id="KW-1185">Reference proteome</keyword>
<dbReference type="SMART" id="SM00267">
    <property type="entry name" value="GGDEF"/>
    <property type="match status" value="1"/>
</dbReference>
<dbReference type="EMBL" id="QGDD01000003">
    <property type="protein sequence ID" value="PWN03230.1"/>
    <property type="molecule type" value="Genomic_DNA"/>
</dbReference>
<name>A0A316TFP5_9ACTN</name>
<dbReference type="Proteomes" id="UP000245507">
    <property type="component" value="Unassembled WGS sequence"/>
</dbReference>
<evidence type="ECO:0000313" key="4">
    <source>
        <dbReference type="Proteomes" id="UP000245507"/>
    </source>
</evidence>
<gene>
    <name evidence="3" type="ORF">DJ010_08920</name>
</gene>